<feature type="region of interest" description="Disordered" evidence="1">
    <location>
        <begin position="1"/>
        <end position="50"/>
    </location>
</feature>
<dbReference type="EMBL" id="ML769487">
    <property type="protein sequence ID" value="KAE9398145.1"/>
    <property type="molecule type" value="Genomic_DNA"/>
</dbReference>
<name>A0A6A4HMU1_9AGAR</name>
<gene>
    <name evidence="3" type="ORF">BT96DRAFT_883263</name>
</gene>
<dbReference type="Pfam" id="PF10075">
    <property type="entry name" value="CSN8_PSD8_EIF3K"/>
    <property type="match status" value="1"/>
</dbReference>
<feature type="compositionally biased region" description="Pro residues" evidence="1">
    <location>
        <begin position="1"/>
        <end position="10"/>
    </location>
</feature>
<evidence type="ECO:0000259" key="2">
    <source>
        <dbReference type="Pfam" id="PF10075"/>
    </source>
</evidence>
<organism evidence="3 4">
    <name type="scientific">Gymnopus androsaceus JB14</name>
    <dbReference type="NCBI Taxonomy" id="1447944"/>
    <lineage>
        <taxon>Eukaryota</taxon>
        <taxon>Fungi</taxon>
        <taxon>Dikarya</taxon>
        <taxon>Basidiomycota</taxon>
        <taxon>Agaricomycotina</taxon>
        <taxon>Agaricomycetes</taxon>
        <taxon>Agaricomycetidae</taxon>
        <taxon>Agaricales</taxon>
        <taxon>Marasmiineae</taxon>
        <taxon>Omphalotaceae</taxon>
        <taxon>Gymnopus</taxon>
    </lineage>
</organism>
<feature type="domain" description="CSN8/PSMD8/EIF3K" evidence="2">
    <location>
        <begin position="99"/>
        <end position="234"/>
    </location>
</feature>
<sequence>MANMGPPTPPAEIQDEVKMSEASTSAAEPPAAPVAAVATQPPPPPPPVQLQDPYQLIFPRIIELANQKQWLELIDTAETTEIHAINDQQLSRLLVIVPLILAYLIQNEIPIATLVVKRLPNMKSIPLMKAVGDLTLAYSSGVYEQIHSEVNTLSTIVAQPDFPEPQLAKVVQSMVADFLISFRNRTFLLLARAYTSMSLSLAEMYFNMSADELLPVAANQGWTYDVSSKILKPVATKEPTSFTAPGASSLSEFNFIAQSVSQLEL</sequence>
<dbReference type="Proteomes" id="UP000799118">
    <property type="component" value="Unassembled WGS sequence"/>
</dbReference>
<dbReference type="InterPro" id="IPR033464">
    <property type="entry name" value="CSN8_PSD8_EIF3K"/>
</dbReference>
<feature type="compositionally biased region" description="Low complexity" evidence="1">
    <location>
        <begin position="21"/>
        <end position="39"/>
    </location>
</feature>
<dbReference type="AlphaFoldDB" id="A0A6A4HMU1"/>
<dbReference type="OrthoDB" id="5351233at2759"/>
<accession>A0A6A4HMU1</accession>
<evidence type="ECO:0000313" key="4">
    <source>
        <dbReference type="Proteomes" id="UP000799118"/>
    </source>
</evidence>
<proteinExistence type="predicted"/>
<evidence type="ECO:0000256" key="1">
    <source>
        <dbReference type="SAM" id="MobiDB-lite"/>
    </source>
</evidence>
<protein>
    <recommendedName>
        <fullName evidence="2">CSN8/PSMD8/EIF3K domain-containing protein</fullName>
    </recommendedName>
</protein>
<reference evidence="3" key="1">
    <citation type="journal article" date="2019" name="Environ. Microbiol.">
        <title>Fungal ecological strategies reflected in gene transcription - a case study of two litter decomposers.</title>
        <authorList>
            <person name="Barbi F."/>
            <person name="Kohler A."/>
            <person name="Barry K."/>
            <person name="Baskaran P."/>
            <person name="Daum C."/>
            <person name="Fauchery L."/>
            <person name="Ihrmark K."/>
            <person name="Kuo A."/>
            <person name="LaButti K."/>
            <person name="Lipzen A."/>
            <person name="Morin E."/>
            <person name="Grigoriev I.V."/>
            <person name="Henrissat B."/>
            <person name="Lindahl B."/>
            <person name="Martin F."/>
        </authorList>
    </citation>
    <scope>NUCLEOTIDE SEQUENCE</scope>
    <source>
        <strain evidence="3">JB14</strain>
    </source>
</reference>
<keyword evidence="4" id="KW-1185">Reference proteome</keyword>
<evidence type="ECO:0000313" key="3">
    <source>
        <dbReference type="EMBL" id="KAE9398145.1"/>
    </source>
</evidence>